<evidence type="ECO:0000313" key="2">
    <source>
        <dbReference type="Proteomes" id="UP000265618"/>
    </source>
</evidence>
<reference evidence="1 2" key="1">
    <citation type="journal article" date="2018" name="PLoS ONE">
        <title>The draft genome of Kipferlia bialata reveals reductive genome evolution in fornicate parasites.</title>
        <authorList>
            <person name="Tanifuji G."/>
            <person name="Takabayashi S."/>
            <person name="Kume K."/>
            <person name="Takagi M."/>
            <person name="Nakayama T."/>
            <person name="Kamikawa R."/>
            <person name="Inagaki Y."/>
            <person name="Hashimoto T."/>
        </authorList>
    </citation>
    <scope>NUCLEOTIDE SEQUENCE [LARGE SCALE GENOMIC DNA]</scope>
    <source>
        <strain evidence="1">NY0173</strain>
    </source>
</reference>
<sequence length="249" mass="27856">MEEEMTQFGWFDDVGDVENWVRHGLSGSFAVDDDDYVNNMDEEWVVMPYPAPDVLTIFIDGEIESGWDKIRVYQSTWSSNECSSYDATLINTYSGDLSETLTIDWYSLTDVCVIVTFTTDSSGNGSSHDGFEAYSPGVLSIGQYILVVGGLDHESACHAYDTVSRAWSRWDDLPIHLDAALGVNLDTHTGVLFGVAPLPKGVRRRDRDAMRARELLCYRVHARDGEIMKDGEREPVNLLLETPAKRAAQ</sequence>
<organism evidence="1 2">
    <name type="scientific">Kipferlia bialata</name>
    <dbReference type="NCBI Taxonomy" id="797122"/>
    <lineage>
        <taxon>Eukaryota</taxon>
        <taxon>Metamonada</taxon>
        <taxon>Carpediemonas-like organisms</taxon>
        <taxon>Kipferlia</taxon>
    </lineage>
</organism>
<dbReference type="EMBL" id="BDIP01000919">
    <property type="protein sequence ID" value="GIQ83084.1"/>
    <property type="molecule type" value="Genomic_DNA"/>
</dbReference>
<protein>
    <submittedName>
        <fullName evidence="1">Uncharacterized protein</fullName>
    </submittedName>
</protein>
<comment type="caution">
    <text evidence="1">The sequence shown here is derived from an EMBL/GenBank/DDBJ whole genome shotgun (WGS) entry which is preliminary data.</text>
</comment>
<gene>
    <name evidence="1" type="ORF">KIPB_004339</name>
</gene>
<name>A0A9K3GGI3_9EUKA</name>
<accession>A0A9K3GGI3</accession>
<dbReference type="Proteomes" id="UP000265618">
    <property type="component" value="Unassembled WGS sequence"/>
</dbReference>
<dbReference type="SUPFAM" id="SSF117281">
    <property type="entry name" value="Kelch motif"/>
    <property type="match status" value="1"/>
</dbReference>
<evidence type="ECO:0000313" key="1">
    <source>
        <dbReference type="EMBL" id="GIQ83084.1"/>
    </source>
</evidence>
<dbReference type="AlphaFoldDB" id="A0A9K3GGI3"/>
<keyword evidence="2" id="KW-1185">Reference proteome</keyword>
<proteinExistence type="predicted"/>
<dbReference type="InterPro" id="IPR015915">
    <property type="entry name" value="Kelch-typ_b-propeller"/>
</dbReference>